<keyword evidence="2" id="KW-1185">Reference proteome</keyword>
<dbReference type="Proteomes" id="UP000829398">
    <property type="component" value="Chromosome 7"/>
</dbReference>
<gene>
    <name evidence="1" type="ORF">KPL71_020668</name>
</gene>
<dbReference type="EMBL" id="CM039176">
    <property type="protein sequence ID" value="KAH9714471.1"/>
    <property type="molecule type" value="Genomic_DNA"/>
</dbReference>
<evidence type="ECO:0000313" key="2">
    <source>
        <dbReference type="Proteomes" id="UP000829398"/>
    </source>
</evidence>
<organism evidence="1 2">
    <name type="scientific">Citrus sinensis</name>
    <name type="common">Sweet orange</name>
    <name type="synonym">Citrus aurantium var. sinensis</name>
    <dbReference type="NCBI Taxonomy" id="2711"/>
    <lineage>
        <taxon>Eukaryota</taxon>
        <taxon>Viridiplantae</taxon>
        <taxon>Streptophyta</taxon>
        <taxon>Embryophyta</taxon>
        <taxon>Tracheophyta</taxon>
        <taxon>Spermatophyta</taxon>
        <taxon>Magnoliopsida</taxon>
        <taxon>eudicotyledons</taxon>
        <taxon>Gunneridae</taxon>
        <taxon>Pentapetalae</taxon>
        <taxon>rosids</taxon>
        <taxon>malvids</taxon>
        <taxon>Sapindales</taxon>
        <taxon>Rutaceae</taxon>
        <taxon>Aurantioideae</taxon>
        <taxon>Citrus</taxon>
    </lineage>
</organism>
<reference evidence="2" key="1">
    <citation type="journal article" date="2023" name="Hortic. Res.">
        <title>A chromosome-level phased genome enabling allele-level studies in sweet orange: a case study on citrus Huanglongbing tolerance.</title>
        <authorList>
            <person name="Wu B."/>
            <person name="Yu Q."/>
            <person name="Deng Z."/>
            <person name="Duan Y."/>
            <person name="Luo F."/>
            <person name="Gmitter F. Jr."/>
        </authorList>
    </citation>
    <scope>NUCLEOTIDE SEQUENCE [LARGE SCALE GENOMIC DNA]</scope>
    <source>
        <strain evidence="2">cv. Valencia</strain>
    </source>
</reference>
<protein>
    <submittedName>
        <fullName evidence="1">WHy domain-containing protein</fullName>
    </submittedName>
</protein>
<name>A0ACB8JAA4_CITSI</name>
<sequence>MAPSKTTSPLPPATPSQPHYYTVLPPQPQDENYTILPYYYLENPRRNWYATIAISLILLAALLYVFWPSEPELKIERLHLAHFHVRMKPAICIDISLNVTLKVHNRDVYSVNYKSLDVSVGYRGRKLGHVKSNHGRVKALASSFIDAELQLKCVKVLSDVVYLLEDLARGTVPFDTITKVTGHLGLFFLEFPLEARVSCEVLINTTSQTIARQNCYPKDMTLKACTDSLIDSTVGACTLTSLTKRSENIHNNHSHFSSLSMDLNGWCNSGNQNMCCCQSYVKRGYDRVLSFNGLITGSKTPRWRLLWRKIKRDKKRIFDCSSGGTDVHVPYDPCTYSQNFDQGYEWADPDNASRSFSARFAVPSRVFQKSELAA</sequence>
<comment type="caution">
    <text evidence="1">The sequence shown here is derived from an EMBL/GenBank/DDBJ whole genome shotgun (WGS) entry which is preliminary data.</text>
</comment>
<proteinExistence type="predicted"/>
<accession>A0ACB8JAA4</accession>
<evidence type="ECO:0000313" key="1">
    <source>
        <dbReference type="EMBL" id="KAH9714471.1"/>
    </source>
</evidence>